<dbReference type="RefSeq" id="WP_064538831.1">
    <property type="nucleotide sequence ID" value="NZ_LWSU01000069.1"/>
</dbReference>
<accession>A0A199P619</accession>
<dbReference type="GO" id="GO:0016301">
    <property type="term" value="F:kinase activity"/>
    <property type="evidence" value="ECO:0007669"/>
    <property type="project" value="UniProtKB-KW"/>
</dbReference>
<dbReference type="InterPro" id="IPR050469">
    <property type="entry name" value="Diguanylate_Cyclase"/>
</dbReference>
<evidence type="ECO:0000256" key="1">
    <source>
        <dbReference type="ARBA" id="ARBA00001946"/>
    </source>
</evidence>
<feature type="domain" description="GGDEF" evidence="6">
    <location>
        <begin position="853"/>
        <end position="992"/>
    </location>
</feature>
<dbReference type="SMART" id="SM00267">
    <property type="entry name" value="GGDEF"/>
    <property type="match status" value="1"/>
</dbReference>
<dbReference type="InterPro" id="IPR015943">
    <property type="entry name" value="WD40/YVTN_repeat-like_dom_sf"/>
</dbReference>
<evidence type="ECO:0000256" key="2">
    <source>
        <dbReference type="ARBA" id="ARBA00012528"/>
    </source>
</evidence>
<feature type="transmembrane region" description="Helical" evidence="4">
    <location>
        <begin position="765"/>
        <end position="785"/>
    </location>
</feature>
<keyword evidence="4" id="KW-0472">Membrane</keyword>
<dbReference type="Gene3D" id="2.130.10.10">
    <property type="entry name" value="YVTN repeat-like/Quinoprotein amine dehydrogenase"/>
    <property type="match status" value="3"/>
</dbReference>
<keyword evidence="7" id="KW-0808">Transferase</keyword>
<organism evidence="7 8">
    <name type="scientific">Xanthomonas graminis pv. poae</name>
    <dbReference type="NCBI Taxonomy" id="227946"/>
    <lineage>
        <taxon>Bacteria</taxon>
        <taxon>Pseudomonadati</taxon>
        <taxon>Pseudomonadota</taxon>
        <taxon>Gammaproteobacteria</taxon>
        <taxon>Lysobacterales</taxon>
        <taxon>Lysobacteraceae</taxon>
        <taxon>Xanthomonas</taxon>
        <taxon>Xanthomonas translucens group</taxon>
        <taxon>Xanthomonas graminis</taxon>
    </lineage>
</organism>
<keyword evidence="4" id="KW-0812">Transmembrane</keyword>
<dbReference type="PROSITE" id="PS50887">
    <property type="entry name" value="GGDEF"/>
    <property type="match status" value="1"/>
</dbReference>
<comment type="catalytic activity">
    <reaction evidence="3">
        <text>2 GTP = 3',3'-c-di-GMP + 2 diphosphate</text>
        <dbReference type="Rhea" id="RHEA:24898"/>
        <dbReference type="ChEBI" id="CHEBI:33019"/>
        <dbReference type="ChEBI" id="CHEBI:37565"/>
        <dbReference type="ChEBI" id="CHEBI:58805"/>
        <dbReference type="EC" id="2.7.7.65"/>
    </reaction>
</comment>
<dbReference type="InterPro" id="IPR000160">
    <property type="entry name" value="GGDEF_dom"/>
</dbReference>
<dbReference type="EC" id="2.7.7.65" evidence="2"/>
<dbReference type="FunFam" id="3.30.70.270:FF:000001">
    <property type="entry name" value="Diguanylate cyclase domain protein"/>
    <property type="match status" value="1"/>
</dbReference>
<comment type="caution">
    <text evidence="7">The sequence shown here is derived from an EMBL/GenBank/DDBJ whole genome shotgun (WGS) entry which is preliminary data.</text>
</comment>
<dbReference type="Pfam" id="PF07494">
    <property type="entry name" value="Reg_prop"/>
    <property type="match status" value="4"/>
</dbReference>
<feature type="signal peptide" evidence="5">
    <location>
        <begin position="1"/>
        <end position="29"/>
    </location>
</feature>
<dbReference type="InterPro" id="IPR011123">
    <property type="entry name" value="Y_Y_Y"/>
</dbReference>
<reference evidence="7 8" key="1">
    <citation type="submission" date="2016-04" db="EMBL/GenBank/DDBJ databases">
        <title>Xanthomonas translucens phylogeny.</title>
        <authorList>
            <person name="Langlois P."/>
        </authorList>
    </citation>
    <scope>NUCLEOTIDE SEQUENCE [LARGE SCALE GENOMIC DNA]</scope>
    <source>
        <strain evidence="7 8">B99</strain>
    </source>
</reference>
<keyword evidence="7" id="KW-0418">Kinase</keyword>
<dbReference type="InterPro" id="IPR029787">
    <property type="entry name" value="Nucleotide_cyclase"/>
</dbReference>
<dbReference type="SUPFAM" id="SSF55073">
    <property type="entry name" value="Nucleotide cyclase"/>
    <property type="match status" value="1"/>
</dbReference>
<protein>
    <recommendedName>
        <fullName evidence="2">diguanylate cyclase</fullName>
        <ecNumber evidence="2">2.7.7.65</ecNumber>
    </recommendedName>
</protein>
<dbReference type="Pfam" id="PF07495">
    <property type="entry name" value="Y_Y_Y"/>
    <property type="match status" value="1"/>
</dbReference>
<keyword evidence="4" id="KW-1133">Transmembrane helix</keyword>
<proteinExistence type="predicted"/>
<evidence type="ECO:0000313" key="7">
    <source>
        <dbReference type="EMBL" id="OAX56450.1"/>
    </source>
</evidence>
<dbReference type="SUPFAM" id="SSF63829">
    <property type="entry name" value="Calcium-dependent phosphotriesterase"/>
    <property type="match status" value="3"/>
</dbReference>
<dbReference type="Pfam" id="PF00990">
    <property type="entry name" value="GGDEF"/>
    <property type="match status" value="1"/>
</dbReference>
<evidence type="ECO:0000256" key="4">
    <source>
        <dbReference type="SAM" id="Phobius"/>
    </source>
</evidence>
<evidence type="ECO:0000259" key="6">
    <source>
        <dbReference type="PROSITE" id="PS50887"/>
    </source>
</evidence>
<dbReference type="NCBIfam" id="TIGR00254">
    <property type="entry name" value="GGDEF"/>
    <property type="match status" value="1"/>
</dbReference>
<comment type="cofactor">
    <cofactor evidence="1">
        <name>Mg(2+)</name>
        <dbReference type="ChEBI" id="CHEBI:18420"/>
    </cofactor>
</comment>
<evidence type="ECO:0000256" key="5">
    <source>
        <dbReference type="SAM" id="SignalP"/>
    </source>
</evidence>
<gene>
    <name evidence="7" type="ORF">A6R73_13080</name>
</gene>
<name>A0A199P619_9XANT</name>
<dbReference type="PANTHER" id="PTHR45138:SF9">
    <property type="entry name" value="DIGUANYLATE CYCLASE DGCM-RELATED"/>
    <property type="match status" value="1"/>
</dbReference>
<keyword evidence="5" id="KW-0732">Signal</keyword>
<dbReference type="Proteomes" id="UP000093858">
    <property type="component" value="Unassembled WGS sequence"/>
</dbReference>
<dbReference type="EMBL" id="LWSU01000069">
    <property type="protein sequence ID" value="OAX56450.1"/>
    <property type="molecule type" value="Genomic_DNA"/>
</dbReference>
<dbReference type="AlphaFoldDB" id="A0A199P619"/>
<dbReference type="InterPro" id="IPR043128">
    <property type="entry name" value="Rev_trsase/Diguanyl_cyclase"/>
</dbReference>
<feature type="chain" id="PRO_5008282457" description="diguanylate cyclase" evidence="5">
    <location>
        <begin position="30"/>
        <end position="1025"/>
    </location>
</feature>
<dbReference type="GO" id="GO:0052621">
    <property type="term" value="F:diguanylate cyclase activity"/>
    <property type="evidence" value="ECO:0007669"/>
    <property type="project" value="UniProtKB-EC"/>
</dbReference>
<sequence>MQPHPASWCTRALKLAMLFGVWIALVPSAAALQPDKQFNQYERQRWGLEQGLPQLSVQAFAQDRQGYLWIGTMGGLARFDGVRMTSFGEKAPAHLPGTLIKALHVDPHGDLWIGTYRGLARYRDGRFSNLLPQDPQAPLLNIEAIAVDARGTVLVAAQDGVYAVAGDSLRLRHRIADGAYALLPRNGELWVGTRGAVLRFADDDDDNDGDGEPLPLPADAHAAPVRQLLDAQGRLWAGSRDGLLFRRDGRWQRLPGDPALTRRAVEALYQDSDGNLWVGLPGDLLRVRDGGIVEHYAEPEQDAASTVFEDRERNLWLGSRWNGATRLWNGWTRRYSSDEGLSDPLVWTLARDPDGSLWVGTGNGLARLRNGRYQQVLRRAQLPADVPYTLLAEPGQLWIGTRRGALLYRAGRVTEPAHLAPLRELQVSGIVRDRAQRLWFATSDGLFRSDGARLQRYGEREGLRDPRIRLIHETRAGRLLIGSQAGLYELRGERLLPLAAAGSALAGADITAVHELPGGQWVVGTLSEQLWVFDGKRWSMFDEHAGLPANAAFFITDDGHGSLWVAGLRGVYRMPLASLLKRLEVAGTPLQAELLLNERGQRHGGVQGLCCNGAGNGKGFIDNGTLWLPSRDGVVTMDTAGIVKNPVAPQPVVEQIRAQGRWMAPQALRGTPLPAQARDLDFEFTAASFQAPENVELRYRLVGYDPQWRSLDDIRQRVASYTNLPGGDYVFEVTGSNNAGVWAQAPARLPLRIRLRFQETLSYKLLLALGALVLALLVIGMARVVNQRLRATLERQVRQRTEALQAANQRLQDASFTDNLTQLRNRRYLSLHIPSDIALYRRMAANDQDMLSSGMLFALIDIDHFKSINDRGGHHTGDAVLQQMAQLLVRLTRESDYVVRWGGEEFLLVLRSAPRENLTVAAERLCRAIAAHSFALEHGRQSQITCSIGLAEFPFVHDPDSRLGWEQLLVLADRALYQAKAKGRNGWAAYRPVLGTQAEQVLAALHEPAERMQHHACLSLVHSRC</sequence>
<evidence type="ECO:0000313" key="8">
    <source>
        <dbReference type="Proteomes" id="UP000093858"/>
    </source>
</evidence>
<dbReference type="InterPro" id="IPR013783">
    <property type="entry name" value="Ig-like_fold"/>
</dbReference>
<dbReference type="InterPro" id="IPR011110">
    <property type="entry name" value="Reg_prop"/>
</dbReference>
<dbReference type="PANTHER" id="PTHR45138">
    <property type="entry name" value="REGULATORY COMPONENTS OF SENSORY TRANSDUCTION SYSTEM"/>
    <property type="match status" value="1"/>
</dbReference>
<evidence type="ECO:0000256" key="3">
    <source>
        <dbReference type="ARBA" id="ARBA00034247"/>
    </source>
</evidence>
<dbReference type="Gene3D" id="3.30.70.270">
    <property type="match status" value="1"/>
</dbReference>
<dbReference type="CDD" id="cd01949">
    <property type="entry name" value="GGDEF"/>
    <property type="match status" value="1"/>
</dbReference>
<dbReference type="Gene3D" id="2.60.40.10">
    <property type="entry name" value="Immunoglobulins"/>
    <property type="match status" value="1"/>
</dbReference>